<feature type="transmembrane region" description="Helical" evidence="7">
    <location>
        <begin position="181"/>
        <end position="198"/>
    </location>
</feature>
<dbReference type="Proteomes" id="UP001642409">
    <property type="component" value="Unassembled WGS sequence"/>
</dbReference>
<evidence type="ECO:0000259" key="8">
    <source>
        <dbReference type="Pfam" id="PF05041"/>
    </source>
</evidence>
<feature type="domain" description="Pecanex C-terminal" evidence="8">
    <location>
        <begin position="902"/>
        <end position="969"/>
    </location>
</feature>
<evidence type="ECO:0000256" key="4">
    <source>
        <dbReference type="ARBA" id="ARBA00022989"/>
    </source>
</evidence>
<feature type="transmembrane region" description="Helical" evidence="7">
    <location>
        <begin position="204"/>
        <end position="224"/>
    </location>
</feature>
<keyword evidence="3 7" id="KW-0812">Transmembrane</keyword>
<keyword evidence="11" id="KW-1185">Reference proteome</keyword>
<evidence type="ECO:0000256" key="3">
    <source>
        <dbReference type="ARBA" id="ARBA00022692"/>
    </source>
</evidence>
<feature type="transmembrane region" description="Helical" evidence="7">
    <location>
        <begin position="236"/>
        <end position="257"/>
    </location>
</feature>
<feature type="region of interest" description="Disordered" evidence="6">
    <location>
        <begin position="657"/>
        <end position="702"/>
    </location>
</feature>
<comment type="caution">
    <text evidence="9">The sequence shown here is derived from an EMBL/GenBank/DDBJ whole genome shotgun (WGS) entry which is preliminary data.</text>
</comment>
<keyword evidence="4 7" id="KW-1133">Transmembrane helix</keyword>
<feature type="transmembrane region" description="Helical" evidence="7">
    <location>
        <begin position="318"/>
        <end position="340"/>
    </location>
</feature>
<proteinExistence type="inferred from homology"/>
<reference evidence="10 11" key="2">
    <citation type="submission" date="2024-07" db="EMBL/GenBank/DDBJ databases">
        <authorList>
            <person name="Akdeniz Z."/>
        </authorList>
    </citation>
    <scope>NUCLEOTIDE SEQUENCE [LARGE SCALE GENOMIC DNA]</scope>
</reference>
<dbReference type="EMBL" id="CAXDID020000153">
    <property type="protein sequence ID" value="CAL6042270.1"/>
    <property type="molecule type" value="Genomic_DNA"/>
</dbReference>
<evidence type="ECO:0000313" key="10">
    <source>
        <dbReference type="EMBL" id="CAL6042270.1"/>
    </source>
</evidence>
<comment type="similarity">
    <text evidence="2">Belongs to the pecanex family.</text>
</comment>
<feature type="compositionally biased region" description="Low complexity" evidence="6">
    <location>
        <begin position="687"/>
        <end position="697"/>
    </location>
</feature>
<evidence type="ECO:0000256" key="2">
    <source>
        <dbReference type="ARBA" id="ARBA00010170"/>
    </source>
</evidence>
<keyword evidence="5 7" id="KW-0472">Membrane</keyword>
<protein>
    <submittedName>
        <fullName evidence="9">Pecanex and transmembrane domain-containing protein</fullName>
    </submittedName>
    <submittedName>
        <fullName evidence="10">Pecanex_and transmembrane domain-containing protein</fullName>
    </submittedName>
</protein>
<feature type="transmembrane region" description="Helical" evidence="7">
    <location>
        <begin position="38"/>
        <end position="60"/>
    </location>
</feature>
<feature type="transmembrane region" description="Helical" evidence="7">
    <location>
        <begin position="390"/>
        <end position="409"/>
    </location>
</feature>
<dbReference type="InterPro" id="IPR007735">
    <property type="entry name" value="Pecanex_C"/>
</dbReference>
<dbReference type="GO" id="GO:0016020">
    <property type="term" value="C:membrane"/>
    <property type="evidence" value="ECO:0007669"/>
    <property type="project" value="UniProtKB-SubCell"/>
</dbReference>
<feature type="transmembrane region" description="Helical" evidence="7">
    <location>
        <begin position="66"/>
        <end position="86"/>
    </location>
</feature>
<dbReference type="AlphaFoldDB" id="A0AA86PN23"/>
<dbReference type="Pfam" id="PF05041">
    <property type="entry name" value="Pecanex_C"/>
    <property type="match status" value="1"/>
</dbReference>
<sequence length="976" mass="109219">MSSPIFDQGTGKRYGQKLLDNIFYGVNFKDDRNFRGSYHAIASIINVILVIPQIVVSFISSGSTALIIRLVVAFVVALLYFIFSFLTSKRQAERVKDKISAKDQVFNAVMFCYNTVPMKLVHFLCAFLTPAFFALSQYWNDLRGFPIVFIMMQTSAVLRQIDSSMSKYTPVSHYEPGLSAAVYSAACLGISFASVLAAEVLYCIYPFLLAFGFLPQAVCGLYAYTDMVTKMVQLPVNALMSAFTGAVMIASFVIQPIEAAAGLVLVCLGQFSFWKKTGFKIAVQTLFSAGQLAFAIVVRILKPGLLTAVITKTIDKDILHYIALGISGGYSIVLIITNWITQTKMHKTGRSNVVSAIINYLAYLPGLAIATICFIEMLQNTGTPSADYKYLYSFGTQIATGYAFFNPQILLYGTIIGSAITFGITNTEFTCVGVIIGVAIVNTIYRFQQSVRFYYHMQKLAFKHKETGWQRAFYMIRHLLWVYNTIIMLICSALDLPILPIGGTPLLIPNHFHPRSFFVTKQTTTHYKENSQQLDALTAESVERKDDIILYNSTVKNLCGKTSAESKGFRKIIAANPAQIGDVYLMMQGKQVVFLQNLGRNCFGTSSEYLVQALETKETSCHTLERTCLERYFEYVCKENGLNEQFLGTSPMMSGSKVVERTSSQTSNQPKALAPGLKKQPVTIGSNNRNQNQTQNRLPTNIPQLTSSWLPKYQGFTSMNSFDTSEFSLKGLFNSKDILEDVSRTFIGVLSLKLQLNSSITQQNQKEATNQKAEKLLSEINPNCSKQIKTAIKTIMNDVKNQPLDLQCEDDFQKAFENGSKRIKDKSTQDLVQHSFRLAAWYGVQQIPMGDSLPQSMSEIQELLQQAKKIFIGVPNSAEWRQELQSAQNDKLFTISSGPYALQYSLSQVRWHIFRIPSYYYQMVWSSVQADLIVFNSSDDERFSVQSLPACVRNLLCEAAPAPYGYPLIQYGEGTI</sequence>
<gene>
    <name evidence="9" type="ORF">HINF_LOCUS30664</name>
    <name evidence="10" type="ORF">HINF_LOCUS39511</name>
</gene>
<dbReference type="PANTHER" id="PTHR12372:SF6">
    <property type="entry name" value="PECANEX-LIKE PROTEIN 4"/>
    <property type="match status" value="1"/>
</dbReference>
<evidence type="ECO:0000313" key="11">
    <source>
        <dbReference type="Proteomes" id="UP001642409"/>
    </source>
</evidence>
<name>A0AA86PN23_9EUKA</name>
<evidence type="ECO:0000313" key="9">
    <source>
        <dbReference type="EMBL" id="CAI9943019.1"/>
    </source>
</evidence>
<feature type="transmembrane region" description="Helical" evidence="7">
    <location>
        <begin position="479"/>
        <end position="499"/>
    </location>
</feature>
<evidence type="ECO:0000256" key="6">
    <source>
        <dbReference type="SAM" id="MobiDB-lite"/>
    </source>
</evidence>
<feature type="transmembrane region" description="Helical" evidence="7">
    <location>
        <begin position="415"/>
        <end position="445"/>
    </location>
</feature>
<comment type="subcellular location">
    <subcellularLocation>
        <location evidence="1">Membrane</location>
        <topology evidence="1">Multi-pass membrane protein</topology>
    </subcellularLocation>
</comment>
<organism evidence="9">
    <name type="scientific">Hexamita inflata</name>
    <dbReference type="NCBI Taxonomy" id="28002"/>
    <lineage>
        <taxon>Eukaryota</taxon>
        <taxon>Metamonada</taxon>
        <taxon>Diplomonadida</taxon>
        <taxon>Hexamitidae</taxon>
        <taxon>Hexamitinae</taxon>
        <taxon>Hexamita</taxon>
    </lineage>
</organism>
<reference evidence="9" key="1">
    <citation type="submission" date="2023-06" db="EMBL/GenBank/DDBJ databases">
        <authorList>
            <person name="Kurt Z."/>
        </authorList>
    </citation>
    <scope>NUCLEOTIDE SEQUENCE</scope>
</reference>
<dbReference type="InterPro" id="IPR039797">
    <property type="entry name" value="Pecanex"/>
</dbReference>
<evidence type="ECO:0000256" key="1">
    <source>
        <dbReference type="ARBA" id="ARBA00004141"/>
    </source>
</evidence>
<feature type="transmembrane region" description="Helical" evidence="7">
    <location>
        <begin position="120"/>
        <end position="139"/>
    </location>
</feature>
<evidence type="ECO:0000256" key="5">
    <source>
        <dbReference type="ARBA" id="ARBA00023136"/>
    </source>
</evidence>
<feature type="transmembrane region" description="Helical" evidence="7">
    <location>
        <begin position="360"/>
        <end position="378"/>
    </location>
</feature>
<dbReference type="EMBL" id="CATOUU010000710">
    <property type="protein sequence ID" value="CAI9943019.1"/>
    <property type="molecule type" value="Genomic_DNA"/>
</dbReference>
<dbReference type="PANTHER" id="PTHR12372">
    <property type="entry name" value="PECANEX"/>
    <property type="match status" value="1"/>
</dbReference>
<feature type="compositionally biased region" description="Polar residues" evidence="6">
    <location>
        <begin position="661"/>
        <end position="670"/>
    </location>
</feature>
<accession>A0AA86PN23</accession>
<evidence type="ECO:0000256" key="7">
    <source>
        <dbReference type="SAM" id="Phobius"/>
    </source>
</evidence>